<keyword evidence="2" id="KW-0472">Membrane</keyword>
<organism evidence="4">
    <name type="scientific">Chromera velia CCMP2878</name>
    <dbReference type="NCBI Taxonomy" id="1169474"/>
    <lineage>
        <taxon>Eukaryota</taxon>
        <taxon>Sar</taxon>
        <taxon>Alveolata</taxon>
        <taxon>Colpodellida</taxon>
        <taxon>Chromeraceae</taxon>
        <taxon>Chromera</taxon>
    </lineage>
</organism>
<keyword evidence="2" id="KW-0812">Transmembrane</keyword>
<dbReference type="InterPro" id="IPR000534">
    <property type="entry name" value="Semialdehyde_DH_NAD-bd"/>
</dbReference>
<dbReference type="Pfam" id="PF01118">
    <property type="entry name" value="Semialdhyde_dh"/>
    <property type="match status" value="1"/>
</dbReference>
<proteinExistence type="predicted"/>
<dbReference type="GO" id="GO:1901607">
    <property type="term" value="P:alpha-amino acid biosynthetic process"/>
    <property type="evidence" value="ECO:0007669"/>
    <property type="project" value="UniProtKB-ARBA"/>
</dbReference>
<feature type="region of interest" description="Disordered" evidence="1">
    <location>
        <begin position="306"/>
        <end position="344"/>
    </location>
</feature>
<feature type="region of interest" description="Disordered" evidence="1">
    <location>
        <begin position="357"/>
        <end position="383"/>
    </location>
</feature>
<dbReference type="GO" id="GO:0016620">
    <property type="term" value="F:oxidoreductase activity, acting on the aldehyde or oxo group of donors, NAD or NADP as acceptor"/>
    <property type="evidence" value="ECO:0007669"/>
    <property type="project" value="InterPro"/>
</dbReference>
<name>A0A0G4I8F5_9ALVE</name>
<dbReference type="SUPFAM" id="SSF51735">
    <property type="entry name" value="NAD(P)-binding Rossmann-fold domains"/>
    <property type="match status" value="1"/>
</dbReference>
<feature type="region of interest" description="Disordered" evidence="1">
    <location>
        <begin position="1"/>
        <end position="20"/>
    </location>
</feature>
<accession>A0A0G4I8F5</accession>
<feature type="region of interest" description="Disordered" evidence="1">
    <location>
        <begin position="163"/>
        <end position="187"/>
    </location>
</feature>
<dbReference type="GO" id="GO:0051287">
    <property type="term" value="F:NAD binding"/>
    <property type="evidence" value="ECO:0007669"/>
    <property type="project" value="InterPro"/>
</dbReference>
<dbReference type="AlphaFoldDB" id="A0A0G4I8F5"/>
<feature type="domain" description="Semialdehyde dehydrogenase NAD-binding" evidence="3">
    <location>
        <begin position="392"/>
        <end position="485"/>
    </location>
</feature>
<reference evidence="4" key="1">
    <citation type="submission" date="2014-11" db="EMBL/GenBank/DDBJ databases">
        <authorList>
            <person name="Otto D Thomas"/>
            <person name="Naeem Raeece"/>
        </authorList>
    </citation>
    <scope>NUCLEOTIDE SEQUENCE</scope>
</reference>
<dbReference type="EMBL" id="CDMZ01005672">
    <property type="protein sequence ID" value="CEM53411.1"/>
    <property type="molecule type" value="Genomic_DNA"/>
</dbReference>
<dbReference type="VEuPathDB" id="CryptoDB:Cvel_11937"/>
<evidence type="ECO:0000256" key="2">
    <source>
        <dbReference type="SAM" id="Phobius"/>
    </source>
</evidence>
<sequence>MDSSQESSQNELAGGSKGADVSSTSSLSPFLFFFHVLCASLVCPLIGLLGALLALPWFLLASLLYAVFPQRMKHIARDARVFLLGSLFFLLALPMYLLRTVWVRRGGPHHVVWVVYLNRESEVFRAMRGLGAFSGLFSCPEVFVLSSFSFQLPSFFQEAKAQDEGAKGIRGQKVGPKPNPKPRQRQSPGLLRGCVVALRDSIETVEKDPDILRRALKEIQRDFSFSQPTGPDIKTGTHAVALAGRLPSLCARARIPLDPVFMTGVDATVEMALCGALLGRDLIHDCPPSRSSSGSRSVSVIGKIPAEVATRSSSRSQSTSGRTSPTETYSRPSEDSKTGDGSGASMAVACVRGAVSVEDGESSRNEGRKSGPLQQQQHCGEGKPSRVNGLCVGVLGGRGFVGRQLVERLQKSGDWGAVTSYDKQRPPGEEWKEFFDCPTTRLIETSDASLVALCDVVLVFTAKGCDVSTQEARAAGRPGQVWVDDTHPEMPGALVRLLEKEKGVVVRKLTCVCDGMSFFPGLPHVGQNWIPGCLLSALVVAARKEEAVTETDSAATRPSAFSKKGNLGRVQFVDQDMQKKEGSSRGGGKNESFSLCARRTDLASCEMEAGLVASAAFKLKEGNDGAVSECRDSETFVEVMRRLGIKASLEEYEKGSFRAGKK</sequence>
<gene>
    <name evidence="4" type="ORF">Cvel_11937</name>
</gene>
<feature type="compositionally biased region" description="Polar residues" evidence="1">
    <location>
        <begin position="1"/>
        <end position="11"/>
    </location>
</feature>
<feature type="transmembrane region" description="Helical" evidence="2">
    <location>
        <begin position="32"/>
        <end position="60"/>
    </location>
</feature>
<keyword evidence="2" id="KW-1133">Transmembrane helix</keyword>
<evidence type="ECO:0000313" key="4">
    <source>
        <dbReference type="EMBL" id="CEM53411.1"/>
    </source>
</evidence>
<evidence type="ECO:0000256" key="1">
    <source>
        <dbReference type="SAM" id="MobiDB-lite"/>
    </source>
</evidence>
<dbReference type="Gene3D" id="3.40.50.720">
    <property type="entry name" value="NAD(P)-binding Rossmann-like Domain"/>
    <property type="match status" value="1"/>
</dbReference>
<feature type="compositionally biased region" description="Low complexity" evidence="1">
    <location>
        <begin position="310"/>
        <end position="324"/>
    </location>
</feature>
<dbReference type="InterPro" id="IPR036291">
    <property type="entry name" value="NAD(P)-bd_dom_sf"/>
</dbReference>
<evidence type="ECO:0000259" key="3">
    <source>
        <dbReference type="Pfam" id="PF01118"/>
    </source>
</evidence>
<feature type="transmembrane region" description="Helical" evidence="2">
    <location>
        <begin position="81"/>
        <end position="98"/>
    </location>
</feature>
<protein>
    <recommendedName>
        <fullName evidence="3">Semialdehyde dehydrogenase NAD-binding domain-containing protein</fullName>
    </recommendedName>
</protein>